<keyword evidence="1" id="KW-0812">Transmembrane</keyword>
<evidence type="ECO:0008006" key="5">
    <source>
        <dbReference type="Google" id="ProtNLM"/>
    </source>
</evidence>
<evidence type="ECO:0000256" key="1">
    <source>
        <dbReference type="SAM" id="Phobius"/>
    </source>
</evidence>
<dbReference type="PROSITE" id="PS51257">
    <property type="entry name" value="PROKAR_LIPOPROTEIN"/>
    <property type="match status" value="1"/>
</dbReference>
<reference evidence="3" key="1">
    <citation type="submission" date="2019-11" db="EMBL/GenBank/DDBJ databases">
        <title>Lipid analysis of CO2-rich subsurface aquifers suggests an autotrophy-based deep biosphere with lysolipids enriched in CPR bacteria.</title>
        <authorList>
            <person name="Probst A.J."/>
            <person name="Elling F.J."/>
            <person name="Castelle C.J."/>
            <person name="Zhu Q."/>
            <person name="Elvert M."/>
            <person name="Birarda G."/>
            <person name="Holman H.-Y."/>
            <person name="Lane K.R."/>
            <person name="Ladd B."/>
            <person name="Ryan M.C."/>
            <person name="Woyke T."/>
            <person name="Hinrichs K.-U."/>
            <person name="Banfield J.F."/>
        </authorList>
    </citation>
    <scope>NUCLEOTIDE SEQUENCE</scope>
    <source>
        <strain evidence="2">CG_2015-01_33_1645</strain>
        <strain evidence="3">CG_2015-04_33_537</strain>
    </source>
</reference>
<dbReference type="Proteomes" id="UP000768163">
    <property type="component" value="Unassembled WGS sequence"/>
</dbReference>
<proteinExistence type="predicted"/>
<comment type="caution">
    <text evidence="3">The sequence shown here is derived from an EMBL/GenBank/DDBJ whole genome shotgun (WGS) entry which is preliminary data.</text>
</comment>
<dbReference type="AlphaFoldDB" id="A0A8J7Z4U1"/>
<feature type="non-terminal residue" evidence="3">
    <location>
        <position position="92"/>
    </location>
</feature>
<gene>
    <name evidence="3" type="ORF">GW779_06485</name>
    <name evidence="2" type="ORF">GW910_05750</name>
</gene>
<evidence type="ECO:0000313" key="3">
    <source>
        <dbReference type="EMBL" id="NCS92025.1"/>
    </source>
</evidence>
<protein>
    <recommendedName>
        <fullName evidence="5">Lipoprotein</fullName>
    </recommendedName>
</protein>
<accession>A0A8J7Z4U1</accession>
<sequence length="92" mass="10071">MDIKLKILTVLMMMGGIVSLMLISGCIEEPQQNNSVNTSSLDIFFPVQKNPTDVCMCALLEDELVIDKDGCLRAGGCLLIWPYGFSLKNESG</sequence>
<keyword evidence="1" id="KW-1133">Transmembrane helix</keyword>
<feature type="transmembrane region" description="Helical" evidence="1">
    <location>
        <begin position="7"/>
        <end position="25"/>
    </location>
</feature>
<keyword evidence="1" id="KW-0472">Membrane</keyword>
<name>A0A8J7Z4U1_9ARCH</name>
<evidence type="ECO:0000313" key="4">
    <source>
        <dbReference type="Proteomes" id="UP000738826"/>
    </source>
</evidence>
<dbReference type="Proteomes" id="UP000738826">
    <property type="component" value="Unassembled WGS sequence"/>
</dbReference>
<evidence type="ECO:0000313" key="2">
    <source>
        <dbReference type="EMBL" id="NCN65542.1"/>
    </source>
</evidence>
<dbReference type="EMBL" id="JAACVF010000158">
    <property type="protein sequence ID" value="NCN65542.1"/>
    <property type="molecule type" value="Genomic_DNA"/>
</dbReference>
<organism evidence="3 4">
    <name type="scientific">Candidatus Altarchaeum hamiconexum</name>
    <dbReference type="NCBI Taxonomy" id="1803513"/>
    <lineage>
        <taxon>Archaea</taxon>
        <taxon>Candidatus Altarchaeota</taxon>
        <taxon>Candidatus Altiarchaeia</taxon>
        <taxon>Candidatus Altarchaeales</taxon>
        <taxon>Candidatus Altarchaeaceae</taxon>
        <taxon>Candidatus Altarchaeum</taxon>
    </lineage>
</organism>
<dbReference type="EMBL" id="JAACQH010000156">
    <property type="protein sequence ID" value="NCS92025.1"/>
    <property type="molecule type" value="Genomic_DNA"/>
</dbReference>